<organism evidence="2 3">
    <name type="scientific">Peptostreptococcus equinus</name>
    <dbReference type="NCBI Taxonomy" id="3003601"/>
    <lineage>
        <taxon>Bacteria</taxon>
        <taxon>Bacillati</taxon>
        <taxon>Bacillota</taxon>
        <taxon>Clostridia</taxon>
        <taxon>Peptostreptococcales</taxon>
        <taxon>Peptostreptococcaceae</taxon>
        <taxon>Peptostreptococcus</taxon>
    </lineage>
</organism>
<feature type="transmembrane region" description="Helical" evidence="1">
    <location>
        <begin position="20"/>
        <end position="40"/>
    </location>
</feature>
<keyword evidence="3" id="KW-1185">Reference proteome</keyword>
<dbReference type="Proteomes" id="UP001164187">
    <property type="component" value="Chromosome"/>
</dbReference>
<evidence type="ECO:0000313" key="2">
    <source>
        <dbReference type="EMBL" id="WAW13997.1"/>
    </source>
</evidence>
<keyword evidence="1" id="KW-0472">Membrane</keyword>
<sequence length="106" mass="12218">MKDFAIKINSFFSRIARYLVFSAFVVGAISIALIIINLFAGVFVSLSFYMLFYVVATLALTTLIALYNSHKLFAPINKPLIMRLERERIERARLNNRNKRNNKKVS</sequence>
<evidence type="ECO:0000256" key="1">
    <source>
        <dbReference type="SAM" id="Phobius"/>
    </source>
</evidence>
<keyword evidence="1" id="KW-1133">Transmembrane helix</keyword>
<keyword evidence="1" id="KW-0812">Transmembrane</keyword>
<feature type="transmembrane region" description="Helical" evidence="1">
    <location>
        <begin position="46"/>
        <end position="67"/>
    </location>
</feature>
<accession>A0ABY7JPW8</accession>
<reference evidence="2" key="1">
    <citation type="submission" date="2022-12" db="EMBL/GenBank/DDBJ databases">
        <title>Peptostreptococcus.</title>
        <authorList>
            <person name="Lee S.H."/>
        </authorList>
    </citation>
    <scope>NUCLEOTIDE SEQUENCE</scope>
    <source>
        <strain evidence="2">CBA3647</strain>
    </source>
</reference>
<gene>
    <name evidence="2" type="ORF">O0R46_05165</name>
</gene>
<evidence type="ECO:0008006" key="4">
    <source>
        <dbReference type="Google" id="ProtNLM"/>
    </source>
</evidence>
<evidence type="ECO:0000313" key="3">
    <source>
        <dbReference type="Proteomes" id="UP001164187"/>
    </source>
</evidence>
<proteinExistence type="predicted"/>
<name>A0ABY7JPW8_9FIRM</name>
<protein>
    <recommendedName>
        <fullName evidence="4">DUF4229 domain-containing protein</fullName>
    </recommendedName>
</protein>
<dbReference type="RefSeq" id="WP_269310659.1">
    <property type="nucleotide sequence ID" value="NZ_CP114052.1"/>
</dbReference>
<dbReference type="EMBL" id="CP114052">
    <property type="protein sequence ID" value="WAW13997.1"/>
    <property type="molecule type" value="Genomic_DNA"/>
</dbReference>